<name>A0A1H8UA86_9EURY</name>
<reference evidence="2" key="1">
    <citation type="submission" date="2016-10" db="EMBL/GenBank/DDBJ databases">
        <authorList>
            <person name="Varghese N."/>
            <person name="Submissions S."/>
        </authorList>
    </citation>
    <scope>NUCLEOTIDE SEQUENCE [LARGE SCALE GENOMIC DNA]</scope>
    <source>
        <strain evidence="2">IBRC-M 10043</strain>
    </source>
</reference>
<keyword evidence="2" id="KW-1185">Reference proteome</keyword>
<evidence type="ECO:0000313" key="1">
    <source>
        <dbReference type="EMBL" id="SEP00182.1"/>
    </source>
</evidence>
<proteinExistence type="predicted"/>
<dbReference type="EMBL" id="FOCX01000026">
    <property type="protein sequence ID" value="SEP00182.1"/>
    <property type="molecule type" value="Genomic_DNA"/>
</dbReference>
<evidence type="ECO:0000313" key="2">
    <source>
        <dbReference type="Proteomes" id="UP000198775"/>
    </source>
</evidence>
<dbReference type="Proteomes" id="UP000198775">
    <property type="component" value="Unassembled WGS sequence"/>
</dbReference>
<organism evidence="1 2">
    <name type="scientific">Halorientalis persicus</name>
    <dbReference type="NCBI Taxonomy" id="1367881"/>
    <lineage>
        <taxon>Archaea</taxon>
        <taxon>Methanobacteriati</taxon>
        <taxon>Methanobacteriota</taxon>
        <taxon>Stenosarchaea group</taxon>
        <taxon>Halobacteria</taxon>
        <taxon>Halobacteriales</taxon>
        <taxon>Haloarculaceae</taxon>
        <taxon>Halorientalis</taxon>
    </lineage>
</organism>
<dbReference type="OrthoDB" id="375688at2157"/>
<accession>A0A1H8UA86</accession>
<dbReference type="AlphaFoldDB" id="A0A1H8UA86"/>
<sequence length="65" mass="7077">MTFIIPENSKQEAEIEAVHNELATEYGRDNVLVTEVENQIISLTGDGIGLIDPVSIESHSEVLPA</sequence>
<gene>
    <name evidence="1" type="ORF">SAMN05216388_102651</name>
</gene>
<dbReference type="RefSeq" id="WP_092663386.1">
    <property type="nucleotide sequence ID" value="NZ_FOCX01000026.1"/>
</dbReference>
<protein>
    <submittedName>
        <fullName evidence="1">Uncharacterized protein</fullName>
    </submittedName>
</protein>